<protein>
    <submittedName>
        <fullName evidence="1">Uncharacterized protein</fullName>
    </submittedName>
</protein>
<proteinExistence type="predicted"/>
<accession>A0A8S9RU08</accession>
<dbReference type="Proteomes" id="UP000712600">
    <property type="component" value="Unassembled WGS sequence"/>
</dbReference>
<name>A0A8S9RU08_BRACR</name>
<sequence>MRLFSFMQMDGIKSLISLISSSSHQKLKSFSHSFVEPLAKHLYSECSSNGIASPRPESLALQASSLFVLVPSHFPKRNPMKAFLGLGNHSDHHANPLMRDFVPARLPKPIHLFLVLQ</sequence>
<gene>
    <name evidence="1" type="ORF">F2Q69_00030333</name>
</gene>
<reference evidence="1" key="1">
    <citation type="submission" date="2019-12" db="EMBL/GenBank/DDBJ databases">
        <title>Genome sequencing and annotation of Brassica cretica.</title>
        <authorList>
            <person name="Studholme D.J."/>
            <person name="Sarris P."/>
        </authorList>
    </citation>
    <scope>NUCLEOTIDE SEQUENCE</scope>
    <source>
        <strain evidence="1">PFS-109/04</strain>
        <tissue evidence="1">Leaf</tissue>
    </source>
</reference>
<comment type="caution">
    <text evidence="1">The sequence shown here is derived from an EMBL/GenBank/DDBJ whole genome shotgun (WGS) entry which is preliminary data.</text>
</comment>
<evidence type="ECO:0000313" key="2">
    <source>
        <dbReference type="Proteomes" id="UP000712600"/>
    </source>
</evidence>
<dbReference type="AlphaFoldDB" id="A0A8S9RU08"/>
<evidence type="ECO:0000313" key="1">
    <source>
        <dbReference type="EMBL" id="KAF3583652.1"/>
    </source>
</evidence>
<dbReference type="EMBL" id="QGKX02000088">
    <property type="protein sequence ID" value="KAF3583652.1"/>
    <property type="molecule type" value="Genomic_DNA"/>
</dbReference>
<organism evidence="1 2">
    <name type="scientific">Brassica cretica</name>
    <name type="common">Mustard</name>
    <dbReference type="NCBI Taxonomy" id="69181"/>
    <lineage>
        <taxon>Eukaryota</taxon>
        <taxon>Viridiplantae</taxon>
        <taxon>Streptophyta</taxon>
        <taxon>Embryophyta</taxon>
        <taxon>Tracheophyta</taxon>
        <taxon>Spermatophyta</taxon>
        <taxon>Magnoliopsida</taxon>
        <taxon>eudicotyledons</taxon>
        <taxon>Gunneridae</taxon>
        <taxon>Pentapetalae</taxon>
        <taxon>rosids</taxon>
        <taxon>malvids</taxon>
        <taxon>Brassicales</taxon>
        <taxon>Brassicaceae</taxon>
        <taxon>Brassiceae</taxon>
        <taxon>Brassica</taxon>
    </lineage>
</organism>